<name>A0A4P8IEA2_9FIRM</name>
<dbReference type="KEGG" id="arf:AR1Y2_0669"/>
<dbReference type="Proteomes" id="UP000298653">
    <property type="component" value="Chromosome"/>
</dbReference>
<proteinExistence type="predicted"/>
<evidence type="ECO:0000313" key="2">
    <source>
        <dbReference type="EMBL" id="QCP34123.1"/>
    </source>
</evidence>
<dbReference type="EMBL" id="CP040058">
    <property type="protein sequence ID" value="QCP34123.1"/>
    <property type="molecule type" value="Genomic_DNA"/>
</dbReference>
<gene>
    <name evidence="2" type="ORF">AR1Y2_0669</name>
</gene>
<evidence type="ECO:0000313" key="3">
    <source>
        <dbReference type="Proteomes" id="UP000298653"/>
    </source>
</evidence>
<keyword evidence="1" id="KW-0812">Transmembrane</keyword>
<dbReference type="AlphaFoldDB" id="A0A4P8IEA2"/>
<keyword evidence="3" id="KW-1185">Reference proteome</keyword>
<feature type="transmembrane region" description="Helical" evidence="1">
    <location>
        <begin position="58"/>
        <end position="80"/>
    </location>
</feature>
<feature type="transmembrane region" description="Helical" evidence="1">
    <location>
        <begin position="161"/>
        <end position="179"/>
    </location>
</feature>
<evidence type="ECO:0000256" key="1">
    <source>
        <dbReference type="SAM" id="Phobius"/>
    </source>
</evidence>
<reference evidence="2 3" key="1">
    <citation type="submission" date="2019-05" db="EMBL/GenBank/DDBJ databases">
        <title>Complete genome sequencing of Anaerostipes rhamnosivorans.</title>
        <authorList>
            <person name="Bui T.P.N."/>
            <person name="de Vos W.M."/>
        </authorList>
    </citation>
    <scope>NUCLEOTIDE SEQUENCE [LARGE SCALE GENOMIC DNA]</scope>
    <source>
        <strain evidence="2 3">1y2</strain>
    </source>
</reference>
<feature type="transmembrane region" description="Helical" evidence="1">
    <location>
        <begin position="35"/>
        <end position="52"/>
    </location>
</feature>
<organism evidence="2 3">
    <name type="scientific">Anaerostipes rhamnosivorans</name>
    <dbReference type="NCBI Taxonomy" id="1229621"/>
    <lineage>
        <taxon>Bacteria</taxon>
        <taxon>Bacillati</taxon>
        <taxon>Bacillota</taxon>
        <taxon>Clostridia</taxon>
        <taxon>Lachnospirales</taxon>
        <taxon>Lachnospiraceae</taxon>
        <taxon>Anaerostipes</taxon>
    </lineage>
</organism>
<accession>A0A4P8IEA2</accession>
<keyword evidence="1" id="KW-0472">Membrane</keyword>
<keyword evidence="1" id="KW-1133">Transmembrane helix</keyword>
<sequence length="180" mass="20596">MGGKIGLIICYAVGIFFLLPFGIKEKKFLRWKKMFMGLIPLAGGLAGTYALYMEDTELLHALLWCTVGVEGICMSIFDLIKIRMCGTQIYGTFIKSRESRSNKMQTVIPTFRYTYGGVSYENESNEEVPLNMAKNYESGHTYPIYICENEPYLYITDRKNYGLIIFQIIIGIFIIVTAWL</sequence>
<feature type="transmembrane region" description="Helical" evidence="1">
    <location>
        <begin position="6"/>
        <end position="23"/>
    </location>
</feature>
<protein>
    <submittedName>
        <fullName evidence="2">Uncharacterized protein</fullName>
    </submittedName>
</protein>